<name>E6XPG7_SHEP2</name>
<reference evidence="1 2" key="1">
    <citation type="submission" date="2011-01" db="EMBL/GenBank/DDBJ databases">
        <title>Complete sequence of Shewanella putrefaciens 200.</title>
        <authorList>
            <consortium name="US DOE Joint Genome Institute"/>
            <person name="Lucas S."/>
            <person name="Copeland A."/>
            <person name="Lapidus A."/>
            <person name="Cheng J.-F."/>
            <person name="Bruce D."/>
            <person name="Goodwin L."/>
            <person name="Pitluck S."/>
            <person name="Munk A.C."/>
            <person name="Detter J.C."/>
            <person name="Han C."/>
            <person name="Tapia R."/>
            <person name="Land M."/>
            <person name="Hauser L."/>
            <person name="Chang Y.-J."/>
            <person name="Jeffries C."/>
            <person name="Kyrpides N."/>
            <person name="Ivanova N."/>
            <person name="Mikhailova N."/>
            <person name="Kolker E."/>
            <person name="Lawrence C."/>
            <person name="McCue L.A."/>
            <person name="DiChristina T."/>
            <person name="Nealson K."/>
            <person name="Fredrickson J.K."/>
            <person name="Woyke T."/>
        </authorList>
    </citation>
    <scope>NUCLEOTIDE SEQUENCE [LARGE SCALE GENOMIC DNA]</scope>
    <source>
        <strain evidence="1 2">200</strain>
    </source>
</reference>
<evidence type="ECO:0000313" key="2">
    <source>
        <dbReference type="Proteomes" id="UP000008209"/>
    </source>
</evidence>
<dbReference type="EMBL" id="CP002457">
    <property type="protein sequence ID" value="ADV53654.1"/>
    <property type="molecule type" value="Genomic_DNA"/>
</dbReference>
<dbReference type="AlphaFoldDB" id="E6XPG7"/>
<accession>E6XPG7</accession>
<sequence length="17" mass="2028">MKTMTATFFTFFFTPPL</sequence>
<organism evidence="1 2">
    <name type="scientific">Shewanella putrefaciens (strain 200)</name>
    <dbReference type="NCBI Taxonomy" id="399804"/>
    <lineage>
        <taxon>Bacteria</taxon>
        <taxon>Pseudomonadati</taxon>
        <taxon>Pseudomonadota</taxon>
        <taxon>Gammaproteobacteria</taxon>
        <taxon>Alteromonadales</taxon>
        <taxon>Shewanellaceae</taxon>
        <taxon>Shewanella</taxon>
    </lineage>
</organism>
<protein>
    <submittedName>
        <fullName evidence="1">PheA operon attenuation leader peptide, PheL</fullName>
    </submittedName>
</protein>
<gene>
    <name evidence="1" type="ordered locus">Sput200_4336</name>
</gene>
<dbReference type="HOGENOM" id="CLU_222326_0_0_6"/>
<evidence type="ECO:0000313" key="1">
    <source>
        <dbReference type="EMBL" id="ADV53654.1"/>
    </source>
</evidence>
<dbReference type="KEGG" id="shp:Sput200_4336"/>
<proteinExistence type="predicted"/>
<dbReference type="Proteomes" id="UP000008209">
    <property type="component" value="Chromosome"/>
</dbReference>